<evidence type="ECO:0000313" key="3">
    <source>
        <dbReference type="Proteomes" id="UP001210380"/>
    </source>
</evidence>
<dbReference type="Proteomes" id="UP001210380">
    <property type="component" value="Unassembled WGS sequence"/>
</dbReference>
<sequence>MRSEKQLVKLLEDGWLQPGEKLQRYGGGDRERLHFGATIGGHHQAPYQPSRPAAHSFDVDFGDVPHPTVPVQQGRFHGDEWVHDPTIRGWVRADSPERAAVACADLLVAAGPEAWFIGTDRRIAVVADASAVGEPGQEDQETGNGSEGSANGFGRLLGKARSAVSAVTELSESLIGGSELVTLWECPLEQLAEATGDLKGRTADGAGFSINRFADGSVIEVGTKIHLKGFM</sequence>
<dbReference type="RefSeq" id="WP_270953344.1">
    <property type="nucleotide sequence ID" value="NZ_JAQGLA010000091.1"/>
</dbReference>
<proteinExistence type="predicted"/>
<dbReference type="EMBL" id="JAQGLA010000091">
    <property type="protein sequence ID" value="MDA3630203.1"/>
    <property type="molecule type" value="Genomic_DNA"/>
</dbReference>
<feature type="region of interest" description="Disordered" evidence="1">
    <location>
        <begin position="132"/>
        <end position="152"/>
    </location>
</feature>
<organism evidence="2 3">
    <name type="scientific">Saccharopolyspora oryzae</name>
    <dbReference type="NCBI Taxonomy" id="2997343"/>
    <lineage>
        <taxon>Bacteria</taxon>
        <taxon>Bacillati</taxon>
        <taxon>Actinomycetota</taxon>
        <taxon>Actinomycetes</taxon>
        <taxon>Pseudonocardiales</taxon>
        <taxon>Pseudonocardiaceae</taxon>
        <taxon>Saccharopolyspora</taxon>
    </lineage>
</organism>
<accession>A0ABT4V8E5</accession>
<name>A0ABT4V8E5_9PSEU</name>
<reference evidence="2 3" key="1">
    <citation type="submission" date="2022-11" db="EMBL/GenBank/DDBJ databases">
        <title>Draft genome sequence of Saccharopolyspora sp. WRP15-2 isolated from rhizosphere soils of wild rice in Thailand.</title>
        <authorList>
            <person name="Duangmal K."/>
            <person name="Kammanee S."/>
            <person name="Muangham S."/>
        </authorList>
    </citation>
    <scope>NUCLEOTIDE SEQUENCE [LARGE SCALE GENOMIC DNA]</scope>
    <source>
        <strain evidence="2 3">WRP15-2</strain>
    </source>
</reference>
<evidence type="ECO:0000313" key="2">
    <source>
        <dbReference type="EMBL" id="MDA3630203.1"/>
    </source>
</evidence>
<gene>
    <name evidence="2" type="ORF">OU415_32575</name>
</gene>
<keyword evidence="3" id="KW-1185">Reference proteome</keyword>
<comment type="caution">
    <text evidence="2">The sequence shown here is derived from an EMBL/GenBank/DDBJ whole genome shotgun (WGS) entry which is preliminary data.</text>
</comment>
<protein>
    <submittedName>
        <fullName evidence="2">Uncharacterized protein</fullName>
    </submittedName>
</protein>
<evidence type="ECO:0000256" key="1">
    <source>
        <dbReference type="SAM" id="MobiDB-lite"/>
    </source>
</evidence>